<feature type="transmembrane region" description="Helical" evidence="12">
    <location>
        <begin position="624"/>
        <end position="647"/>
    </location>
</feature>
<keyword evidence="3" id="KW-1003">Cell membrane</keyword>
<dbReference type="SUPFAM" id="SSF52058">
    <property type="entry name" value="L domain-like"/>
    <property type="match status" value="3"/>
</dbReference>
<dbReference type="RefSeq" id="XP_040966388.1">
    <property type="nucleotide sequence ID" value="XM_041110454.1"/>
</dbReference>
<feature type="non-terminal residue" evidence="15">
    <location>
        <position position="1"/>
    </location>
</feature>
<dbReference type="InterPro" id="IPR046956">
    <property type="entry name" value="RLP23-like"/>
</dbReference>
<name>A0ABM3BH61_GOSHI</name>
<evidence type="ECO:0000256" key="5">
    <source>
        <dbReference type="ARBA" id="ARBA00022692"/>
    </source>
</evidence>
<dbReference type="Pfam" id="PF00560">
    <property type="entry name" value="LRR_1"/>
    <property type="match status" value="7"/>
</dbReference>
<accession>A0ABM3BH61</accession>
<evidence type="ECO:0000256" key="12">
    <source>
        <dbReference type="SAM" id="Phobius"/>
    </source>
</evidence>
<keyword evidence="9 12" id="KW-0472">Membrane</keyword>
<evidence type="ECO:0000256" key="1">
    <source>
        <dbReference type="ARBA" id="ARBA00004251"/>
    </source>
</evidence>
<dbReference type="InterPro" id="IPR003591">
    <property type="entry name" value="Leu-rich_rpt_typical-subtyp"/>
</dbReference>
<dbReference type="PANTHER" id="PTHR48063:SF48">
    <property type="entry name" value="LRR RECEPTOR-LIKE SERINE_THREONINE-PROTEIN KINASE FLS2"/>
    <property type="match status" value="1"/>
</dbReference>
<keyword evidence="4" id="KW-0433">Leucine-rich repeat</keyword>
<keyword evidence="8 12" id="KW-1133">Transmembrane helix</keyword>
<feature type="domain" description="Disease resistance R13L4/SHOC-2-like LRR" evidence="13">
    <location>
        <begin position="31"/>
        <end position="242"/>
    </location>
</feature>
<evidence type="ECO:0000313" key="15">
    <source>
        <dbReference type="RefSeq" id="XP_040966388.1"/>
    </source>
</evidence>
<organism evidence="14 15">
    <name type="scientific">Gossypium hirsutum</name>
    <name type="common">Upland cotton</name>
    <name type="synonym">Gossypium mexicanum</name>
    <dbReference type="NCBI Taxonomy" id="3635"/>
    <lineage>
        <taxon>Eukaryota</taxon>
        <taxon>Viridiplantae</taxon>
        <taxon>Streptophyta</taxon>
        <taxon>Embryophyta</taxon>
        <taxon>Tracheophyta</taxon>
        <taxon>Spermatophyta</taxon>
        <taxon>Magnoliopsida</taxon>
        <taxon>eudicotyledons</taxon>
        <taxon>Gunneridae</taxon>
        <taxon>Pentapetalae</taxon>
        <taxon>rosids</taxon>
        <taxon>malvids</taxon>
        <taxon>Malvales</taxon>
        <taxon>Malvaceae</taxon>
        <taxon>Malvoideae</taxon>
        <taxon>Gossypium</taxon>
    </lineage>
</organism>
<keyword evidence="6" id="KW-0732">Signal</keyword>
<reference evidence="15" key="1">
    <citation type="submission" date="2025-08" db="UniProtKB">
        <authorList>
            <consortium name="RefSeq"/>
        </authorList>
    </citation>
    <scope>IDENTIFICATION</scope>
</reference>
<evidence type="ECO:0000256" key="6">
    <source>
        <dbReference type="ARBA" id="ARBA00022729"/>
    </source>
</evidence>
<dbReference type="InterPro" id="IPR001611">
    <property type="entry name" value="Leu-rich_rpt"/>
</dbReference>
<keyword evidence="5 12" id="KW-0812">Transmembrane</keyword>
<evidence type="ECO:0000256" key="7">
    <source>
        <dbReference type="ARBA" id="ARBA00022737"/>
    </source>
</evidence>
<keyword evidence="14" id="KW-1185">Reference proteome</keyword>
<evidence type="ECO:0000256" key="4">
    <source>
        <dbReference type="ARBA" id="ARBA00022614"/>
    </source>
</evidence>
<evidence type="ECO:0000256" key="2">
    <source>
        <dbReference type="ARBA" id="ARBA00009592"/>
    </source>
</evidence>
<comment type="subcellular location">
    <subcellularLocation>
        <location evidence="1">Cell membrane</location>
        <topology evidence="1">Single-pass type I membrane protein</topology>
    </subcellularLocation>
</comment>
<dbReference type="SMART" id="SM00369">
    <property type="entry name" value="LRR_TYP"/>
    <property type="match status" value="6"/>
</dbReference>
<evidence type="ECO:0000313" key="14">
    <source>
        <dbReference type="Proteomes" id="UP000818029"/>
    </source>
</evidence>
<dbReference type="PANTHER" id="PTHR48063">
    <property type="entry name" value="LRR RECEPTOR-LIKE KINASE"/>
    <property type="match status" value="1"/>
</dbReference>
<dbReference type="InterPro" id="IPR055414">
    <property type="entry name" value="LRR_R13L4/SHOC2-like"/>
</dbReference>
<sequence>LQGTISSAIGNLSSVTQLDLSVNQLNGQIPLSIGELSSLKLFDVSENQLNGQIPLSIGQLSSLEEFDVSENQLNGQIPLSIGELSSLKWFDVSKNQLNGQIPLSIGQLSSLEVFDVSENQFNGTFPLSFGRLESLETLDCGYNLLEGVVSETHFSNLTRLTTLAASHNRLRFESNSSWIPPFQCESIELGHWHLGPKFPQWLKFQKKLSYLDISYAGISDVMPTWFLNLPTPFEYLNLSSNQLRGEISYLNVSSFVDLSSNRFIGPLPRVFPSLRFLILSNNSFSGSLFELVCNSSSGEFMEILYIDKNLISGDIPDCWNHCQVLGLLNLGSNNLTGKIPPSLWHLNFIMLNLRNNTMFGELPSTLQNSPNFIMFDLSENHFSGSVPAWIGDKLSNLVTLSLRSNNFDGHIPHKICDLQFLQNLDLAHNNISGVIPKCFNNLSAMATTNKTNNFVFVKYVDADSFFLNALLVLKGREDEYGSTLGLVTSMDLSDNSLTGEIPKEIGSLVGLLSLNFSGNLLTGNIPDSIGNIELMESLDLSMNRLNGEIPPSFSNLNFLNHFNVSHNNLTGQIPTSTQLQSFENLSYVGNHLCGPPLTKNCTSKGIPIDVANNGSSREGSKVNWLYVSIVLGFVMGFWGVVAPLFFIRSWRHAYYRKLDHVGRKLYVSWATMGVTKIVVNRISQFFFCHFLTVANGSQQKRVQLLLFILGLTLLSKTADKCRKLAGEEKVVLSQTGQFSLWDCFDMGVGSIACAVKEGVKLYVYNIRAAHVEKSKNLAMQKALQDAMSQGLSSKEAAKQATKAGKKAAKLATQKAERVTGPIISSGWDFFEVVYYGGTMSEGFFRGKGTLLGAYGGGFFGEQVLGKFGYLVGSHLGGYMGGRIGLMVYDVANGIHYVLRIIEGKELDKKLTDSEF</sequence>
<evidence type="ECO:0000256" key="9">
    <source>
        <dbReference type="ARBA" id="ARBA00023136"/>
    </source>
</evidence>
<evidence type="ECO:0000256" key="11">
    <source>
        <dbReference type="ARBA" id="ARBA00023180"/>
    </source>
</evidence>
<proteinExistence type="inferred from homology"/>
<dbReference type="GeneID" id="107941664"/>
<evidence type="ECO:0000256" key="8">
    <source>
        <dbReference type="ARBA" id="ARBA00022989"/>
    </source>
</evidence>
<evidence type="ECO:0000256" key="10">
    <source>
        <dbReference type="ARBA" id="ARBA00023170"/>
    </source>
</evidence>
<keyword evidence="7" id="KW-0677">Repeat</keyword>
<keyword evidence="11" id="KW-0325">Glycoprotein</keyword>
<dbReference type="Pfam" id="PF23598">
    <property type="entry name" value="LRR_14"/>
    <property type="match status" value="1"/>
</dbReference>
<evidence type="ECO:0000259" key="13">
    <source>
        <dbReference type="Pfam" id="PF23598"/>
    </source>
</evidence>
<evidence type="ECO:0000256" key="3">
    <source>
        <dbReference type="ARBA" id="ARBA00022475"/>
    </source>
</evidence>
<dbReference type="Gene3D" id="3.80.10.10">
    <property type="entry name" value="Ribonuclease Inhibitor"/>
    <property type="match status" value="3"/>
</dbReference>
<protein>
    <submittedName>
        <fullName evidence="15">Receptor-like protein EIX2</fullName>
    </submittedName>
</protein>
<comment type="similarity">
    <text evidence="2">Belongs to the RLP family.</text>
</comment>
<dbReference type="InterPro" id="IPR032675">
    <property type="entry name" value="LRR_dom_sf"/>
</dbReference>
<gene>
    <name evidence="15" type="primary">LOC107941664</name>
</gene>
<keyword evidence="10" id="KW-0675">Receptor</keyword>
<dbReference type="Proteomes" id="UP000818029">
    <property type="component" value="Unplaced"/>
</dbReference>